<organism evidence="1 2">
    <name type="scientific">Candidatus Chromulinivorax destructor</name>
    <dbReference type="NCBI Taxonomy" id="2066483"/>
    <lineage>
        <taxon>Bacteria</taxon>
        <taxon>Candidatus Babelota</taxon>
        <taxon>Candidatus Babeliae</taxon>
        <taxon>Candidatus Babeliales</taxon>
        <taxon>Candidatus Chromulinivoraceae</taxon>
        <taxon>Candidatus Chromulinivorax</taxon>
    </lineage>
</organism>
<proteinExistence type="predicted"/>
<dbReference type="EMBL" id="CP025544">
    <property type="protein sequence ID" value="AXK60547.1"/>
    <property type="molecule type" value="Genomic_DNA"/>
</dbReference>
<protein>
    <submittedName>
        <fullName evidence="1">Uncharacterized protein</fullName>
    </submittedName>
</protein>
<gene>
    <name evidence="1" type="ORF">C0J27_02190</name>
</gene>
<keyword evidence="2" id="KW-1185">Reference proteome</keyword>
<dbReference type="RefSeq" id="WP_115585562.1">
    <property type="nucleotide sequence ID" value="NZ_CP025544.1"/>
</dbReference>
<accession>A0A345ZB80</accession>
<dbReference type="Proteomes" id="UP000254834">
    <property type="component" value="Chromosome"/>
</dbReference>
<evidence type="ECO:0000313" key="2">
    <source>
        <dbReference type="Proteomes" id="UP000254834"/>
    </source>
</evidence>
<sequence>MKKLLKFIAFSCIVAITAENIYAKNIRIHNSGPQTVEVWQKVKNHFVDATSANNYFYGPVWGAETKLGTITAGETQPFTLADSVGKDKYEIQYLIKDFNKPAVDTTYRPAIDKYFDGHKKDTMQF</sequence>
<dbReference type="AlphaFoldDB" id="A0A345ZB80"/>
<dbReference type="KEGG" id="cdes:C0J27_02190"/>
<name>A0A345ZB80_9BACT</name>
<reference evidence="1 2" key="1">
    <citation type="submission" date="2017-12" db="EMBL/GenBank/DDBJ databases">
        <title>Chromulinavorax destructans is a abundant pathogen of dominant heterotrophic picoflagllates.</title>
        <authorList>
            <person name="Deeg C.M."/>
            <person name="Zimmer M."/>
            <person name="Suttle C.A."/>
        </authorList>
    </citation>
    <scope>NUCLEOTIDE SEQUENCE [LARGE SCALE GENOMIC DNA]</scope>
    <source>
        <strain evidence="1 2">SeV1</strain>
    </source>
</reference>
<evidence type="ECO:0000313" key="1">
    <source>
        <dbReference type="EMBL" id="AXK60547.1"/>
    </source>
</evidence>